<dbReference type="Proteomes" id="UP001188597">
    <property type="component" value="Unassembled WGS sequence"/>
</dbReference>
<feature type="region of interest" description="Disordered" evidence="1">
    <location>
        <begin position="144"/>
        <end position="178"/>
    </location>
</feature>
<organism evidence="2 3">
    <name type="scientific">Escallonia herrerae</name>
    <dbReference type="NCBI Taxonomy" id="1293975"/>
    <lineage>
        <taxon>Eukaryota</taxon>
        <taxon>Viridiplantae</taxon>
        <taxon>Streptophyta</taxon>
        <taxon>Embryophyta</taxon>
        <taxon>Tracheophyta</taxon>
        <taxon>Spermatophyta</taxon>
        <taxon>Magnoliopsida</taxon>
        <taxon>eudicotyledons</taxon>
        <taxon>Gunneridae</taxon>
        <taxon>Pentapetalae</taxon>
        <taxon>asterids</taxon>
        <taxon>campanulids</taxon>
        <taxon>Escalloniales</taxon>
        <taxon>Escalloniaceae</taxon>
        <taxon>Escallonia</taxon>
    </lineage>
</organism>
<feature type="compositionally biased region" description="Polar residues" evidence="1">
    <location>
        <begin position="144"/>
        <end position="170"/>
    </location>
</feature>
<dbReference type="AlphaFoldDB" id="A0AA88VA98"/>
<name>A0AA88VA98_9ASTE</name>
<accession>A0AA88VA98</accession>
<evidence type="ECO:0000313" key="2">
    <source>
        <dbReference type="EMBL" id="KAK3003228.1"/>
    </source>
</evidence>
<proteinExistence type="predicted"/>
<keyword evidence="3" id="KW-1185">Reference proteome</keyword>
<dbReference type="EMBL" id="JAVXUP010002451">
    <property type="protein sequence ID" value="KAK3003228.1"/>
    <property type="molecule type" value="Genomic_DNA"/>
</dbReference>
<protein>
    <submittedName>
        <fullName evidence="2">Uncharacterized protein</fullName>
    </submittedName>
</protein>
<evidence type="ECO:0000313" key="3">
    <source>
        <dbReference type="Proteomes" id="UP001188597"/>
    </source>
</evidence>
<feature type="non-terminal residue" evidence="2">
    <location>
        <position position="433"/>
    </location>
</feature>
<sequence length="433" mass="48573">EMVLGKMIGSARANGGLYFFEDGKPIMSKQNSLTLELGTVANEVRYNPITFALVTQPFLREISGERKKGNKKKKEKEQQQRREAGRKQGKQGVRAEKKTGRKKKKLGEKKEEEKNWTRALRLGLSKDKPYSYSQKFSFTLTNSQSACSTGTEYNPQNRTPRNDSLLQTIKKNTRNPRDSIRLEAHVDSLIPSTATSALTKAHLEGSNPNLSTSITRRSNLLVSCNRRQGFPLRTAEIRGCGTPTCFRSSTFGAKVVCTSCRFHLRSFITLTTSWLDRCILLRKLHKGMIRLCKPFLSICGFEAMSSLDAPIEWKNSSLGRRVVSGLAKSKSGYVVISLEIWVLVKPWTRSSARTESGLLEDTKRSLLDLDTANDATSLDNPQLFTKYDTANDARFASLGNNEVVSDVKDVMGVFLRKPSWVITEILGITRDPF</sequence>
<gene>
    <name evidence="2" type="ORF">RJ639_019780</name>
</gene>
<reference evidence="2" key="1">
    <citation type="submission" date="2022-12" db="EMBL/GenBank/DDBJ databases">
        <title>Draft genome assemblies for two species of Escallonia (Escalloniales).</title>
        <authorList>
            <person name="Chanderbali A."/>
            <person name="Dervinis C."/>
            <person name="Anghel I."/>
            <person name="Soltis D."/>
            <person name="Soltis P."/>
            <person name="Zapata F."/>
        </authorList>
    </citation>
    <scope>NUCLEOTIDE SEQUENCE</scope>
    <source>
        <strain evidence="2">UCBG64.0493</strain>
        <tissue evidence="2">Leaf</tissue>
    </source>
</reference>
<feature type="region of interest" description="Disordered" evidence="1">
    <location>
        <begin position="63"/>
        <end position="114"/>
    </location>
</feature>
<comment type="caution">
    <text evidence="2">The sequence shown here is derived from an EMBL/GenBank/DDBJ whole genome shotgun (WGS) entry which is preliminary data.</text>
</comment>
<evidence type="ECO:0000256" key="1">
    <source>
        <dbReference type="SAM" id="MobiDB-lite"/>
    </source>
</evidence>
<feature type="compositionally biased region" description="Basic and acidic residues" evidence="1">
    <location>
        <begin position="75"/>
        <end position="86"/>
    </location>
</feature>